<dbReference type="InterPro" id="IPR034210">
    <property type="entry name" value="CcO_II_C"/>
</dbReference>
<dbReference type="FunFam" id="2.60.40.420:FF:000001">
    <property type="entry name" value="Cytochrome c oxidase subunit 2"/>
    <property type="match status" value="1"/>
</dbReference>
<dbReference type="Pfam" id="PF00116">
    <property type="entry name" value="COX2"/>
    <property type="match status" value="1"/>
</dbReference>
<evidence type="ECO:0000256" key="16">
    <source>
        <dbReference type="RuleBase" id="RU004024"/>
    </source>
</evidence>
<keyword evidence="10 17" id="KW-1133">Transmembrane helix</keyword>
<comment type="similarity">
    <text evidence="3 15">Belongs to the cytochrome c oxidase subunit 2 family.</text>
</comment>
<dbReference type="Gene3D" id="2.60.40.420">
    <property type="entry name" value="Cupredoxins - blue copper proteins"/>
    <property type="match status" value="1"/>
</dbReference>
<comment type="cofactor">
    <cofactor evidence="16">
        <name>Cu cation</name>
        <dbReference type="ChEBI" id="CHEBI:23378"/>
    </cofactor>
    <text evidence="16">Binds a copper A center.</text>
</comment>
<keyword evidence="18" id="KW-0732">Signal</keyword>
<evidence type="ECO:0000313" key="21">
    <source>
        <dbReference type="EMBL" id="ALG71781.1"/>
    </source>
</evidence>
<reference evidence="21 22" key="2">
    <citation type="journal article" date="2016" name="Genome Announc.">
        <title>Complete Genome Sequence of a Strain of Azospirillum thiophilum Isolated from a Sulfide Spring.</title>
        <authorList>
            <person name="Fomenkov A."/>
            <person name="Vincze T."/>
            <person name="Grabovich M."/>
            <person name="Anton B.P."/>
            <person name="Dubinina G."/>
            <person name="Orlova M."/>
            <person name="Belousova E."/>
            <person name="Roberts R.J."/>
        </authorList>
    </citation>
    <scope>NUCLEOTIDE SEQUENCE [LARGE SCALE GENOMIC DNA]</scope>
    <source>
        <strain evidence="21 22">BV-S</strain>
    </source>
</reference>
<dbReference type="SUPFAM" id="SSF49503">
    <property type="entry name" value="Cupredoxins"/>
    <property type="match status" value="1"/>
</dbReference>
<dbReference type="Gene3D" id="1.10.287.90">
    <property type="match status" value="1"/>
</dbReference>
<evidence type="ECO:0000256" key="15">
    <source>
        <dbReference type="RuleBase" id="RU000456"/>
    </source>
</evidence>
<dbReference type="PROSITE" id="PS50857">
    <property type="entry name" value="COX2_CUA"/>
    <property type="match status" value="1"/>
</dbReference>
<dbReference type="EC" id="7.1.1.9" evidence="16"/>
<evidence type="ECO:0000256" key="6">
    <source>
        <dbReference type="ARBA" id="ARBA00022692"/>
    </source>
</evidence>
<feature type="transmembrane region" description="Helical" evidence="17">
    <location>
        <begin position="95"/>
        <end position="117"/>
    </location>
</feature>
<keyword evidence="12 17" id="KW-0472">Membrane</keyword>
<keyword evidence="9 15" id="KW-0249">Electron transport</keyword>
<evidence type="ECO:0000256" key="10">
    <source>
        <dbReference type="ARBA" id="ARBA00022989"/>
    </source>
</evidence>
<dbReference type="InterPro" id="IPR014222">
    <property type="entry name" value="Cyt_c_oxidase_su2"/>
</dbReference>
<reference evidence="22" key="1">
    <citation type="submission" date="2015-08" db="EMBL/GenBank/DDBJ databases">
        <title>Complete Genome Sequence of Azospirillum thiophilum BV-S.</title>
        <authorList>
            <person name="Fomenkov A."/>
            <person name="Vincze T."/>
            <person name="Grabovich M."/>
            <person name="Dubinina G."/>
            <person name="Orlova M."/>
            <person name="Belousova E."/>
            <person name="Roberts R.J."/>
        </authorList>
    </citation>
    <scope>NUCLEOTIDE SEQUENCE [LARGE SCALE GENOMIC DNA]</scope>
    <source>
        <strain evidence="22">BV-S</strain>
    </source>
</reference>
<comment type="catalytic activity">
    <reaction evidence="14 16">
        <text>4 Fe(II)-[cytochrome c] + O2 + 8 H(+)(in) = 4 Fe(III)-[cytochrome c] + 2 H2O + 4 H(+)(out)</text>
        <dbReference type="Rhea" id="RHEA:11436"/>
        <dbReference type="Rhea" id="RHEA-COMP:10350"/>
        <dbReference type="Rhea" id="RHEA-COMP:14399"/>
        <dbReference type="ChEBI" id="CHEBI:15377"/>
        <dbReference type="ChEBI" id="CHEBI:15378"/>
        <dbReference type="ChEBI" id="CHEBI:15379"/>
        <dbReference type="ChEBI" id="CHEBI:29033"/>
        <dbReference type="ChEBI" id="CHEBI:29034"/>
        <dbReference type="EC" id="7.1.1.9"/>
    </reaction>
</comment>
<evidence type="ECO:0000256" key="13">
    <source>
        <dbReference type="ARBA" id="ARBA00024688"/>
    </source>
</evidence>
<comment type="subcellular location">
    <subcellularLocation>
        <location evidence="15">Cell membrane</location>
        <topology evidence="15">Multi-pass membrane protein</topology>
    </subcellularLocation>
    <subcellularLocation>
        <location evidence="2">Membrane</location>
        <topology evidence="2">Multi-pass membrane protein</topology>
    </subcellularLocation>
</comment>
<dbReference type="InterPro" id="IPR008972">
    <property type="entry name" value="Cupredoxin"/>
</dbReference>
<dbReference type="InterPro" id="IPR045187">
    <property type="entry name" value="CcO_II"/>
</dbReference>
<dbReference type="GO" id="GO:0005886">
    <property type="term" value="C:plasma membrane"/>
    <property type="evidence" value="ECO:0007669"/>
    <property type="project" value="UniProtKB-SubCell"/>
</dbReference>
<dbReference type="Proteomes" id="UP000069935">
    <property type="component" value="Chromosome 1"/>
</dbReference>
<dbReference type="PANTHER" id="PTHR22888:SF9">
    <property type="entry name" value="CYTOCHROME C OXIDASE SUBUNIT 2"/>
    <property type="match status" value="1"/>
</dbReference>
<evidence type="ECO:0000256" key="11">
    <source>
        <dbReference type="ARBA" id="ARBA00023008"/>
    </source>
</evidence>
<dbReference type="PROSITE" id="PS50999">
    <property type="entry name" value="COX2_TM"/>
    <property type="match status" value="1"/>
</dbReference>
<organism evidence="21 22">
    <name type="scientific">Azospirillum thiophilum</name>
    <dbReference type="NCBI Taxonomy" id="528244"/>
    <lineage>
        <taxon>Bacteria</taxon>
        <taxon>Pseudomonadati</taxon>
        <taxon>Pseudomonadota</taxon>
        <taxon>Alphaproteobacteria</taxon>
        <taxon>Rhodospirillales</taxon>
        <taxon>Azospirillaceae</taxon>
        <taxon>Azospirillum</taxon>
    </lineage>
</organism>
<evidence type="ECO:0000256" key="2">
    <source>
        <dbReference type="ARBA" id="ARBA00004141"/>
    </source>
</evidence>
<dbReference type="GO" id="GO:0042773">
    <property type="term" value="P:ATP synthesis coupled electron transport"/>
    <property type="evidence" value="ECO:0007669"/>
    <property type="project" value="TreeGrafter"/>
</dbReference>
<keyword evidence="8" id="KW-1278">Translocase</keyword>
<feature type="domain" description="Cytochrome oxidase subunit II copper A binding" evidence="19">
    <location>
        <begin position="124"/>
        <end position="257"/>
    </location>
</feature>
<evidence type="ECO:0000256" key="5">
    <source>
        <dbReference type="ARBA" id="ARBA00022660"/>
    </source>
</evidence>
<keyword evidence="6 15" id="KW-0812">Transmembrane</keyword>
<dbReference type="CDD" id="cd13912">
    <property type="entry name" value="CcO_II_C"/>
    <property type="match status" value="1"/>
</dbReference>
<evidence type="ECO:0000256" key="8">
    <source>
        <dbReference type="ARBA" id="ARBA00022967"/>
    </source>
</evidence>
<gene>
    <name evidence="21" type="ORF">AL072_13620</name>
</gene>
<dbReference type="NCBIfam" id="TIGR02866">
    <property type="entry name" value="CoxB"/>
    <property type="match status" value="1"/>
</dbReference>
<keyword evidence="4 15" id="KW-0813">Transport</keyword>
<dbReference type="InterPro" id="IPR001505">
    <property type="entry name" value="Copper_CuA"/>
</dbReference>
<feature type="domain" description="Cytochrome oxidase subunit II transmembrane region profile" evidence="20">
    <location>
        <begin position="28"/>
        <end position="123"/>
    </location>
</feature>
<dbReference type="InterPro" id="IPR002429">
    <property type="entry name" value="CcO_II-like_C"/>
</dbReference>
<evidence type="ECO:0000256" key="3">
    <source>
        <dbReference type="ARBA" id="ARBA00007866"/>
    </source>
</evidence>
<dbReference type="AlphaFoldDB" id="A0AAC8VYX3"/>
<dbReference type="Pfam" id="PF02790">
    <property type="entry name" value="COX2_TM"/>
    <property type="match status" value="1"/>
</dbReference>
<evidence type="ECO:0000259" key="19">
    <source>
        <dbReference type="PROSITE" id="PS50857"/>
    </source>
</evidence>
<sequence length="283" mass="31024">MKRQSLCAAGLAAVLSMVGAWNGALANEPRPWEMGMQPSASPVKHLMGSFNDLLTVVITLIVIFVAGLIAYCAVRFNAKANPVPSRTSHHTVLEVAWTVVPVIILIVIAVPSFKLLYAAERIPQADMTVKVTGHQWYWDYEYPDHGGFTFSSYMIPEADLKPGQRRLLEVDNRVVVPVNATVRVLVTAGDVIHSWAIPSFGVKKDGVPGRINETWFKAEREGVYYGQCSEICGTNHGYMPIVVEAVSKEAFDAWVAKAKTAYAPDVAPASRDVAQRPTETLVE</sequence>
<dbReference type="GO" id="GO:0004129">
    <property type="term" value="F:cytochrome-c oxidase activity"/>
    <property type="evidence" value="ECO:0007669"/>
    <property type="project" value="UniProtKB-EC"/>
</dbReference>
<dbReference type="SUPFAM" id="SSF81464">
    <property type="entry name" value="Cytochrome c oxidase subunit II-like, transmembrane region"/>
    <property type="match status" value="1"/>
</dbReference>
<dbReference type="InterPro" id="IPR036257">
    <property type="entry name" value="Cyt_c_oxidase_su2_TM_sf"/>
</dbReference>
<dbReference type="PRINTS" id="PR01166">
    <property type="entry name" value="CYCOXIDASEII"/>
</dbReference>
<keyword evidence="11 16" id="KW-0186">Copper</keyword>
<feature type="signal peptide" evidence="18">
    <location>
        <begin position="1"/>
        <end position="26"/>
    </location>
</feature>
<evidence type="ECO:0000256" key="1">
    <source>
        <dbReference type="ARBA" id="ARBA00001971"/>
    </source>
</evidence>
<dbReference type="GO" id="GO:0016491">
    <property type="term" value="F:oxidoreductase activity"/>
    <property type="evidence" value="ECO:0007669"/>
    <property type="project" value="InterPro"/>
</dbReference>
<evidence type="ECO:0000256" key="17">
    <source>
        <dbReference type="SAM" id="Phobius"/>
    </source>
</evidence>
<dbReference type="EMBL" id="CP012401">
    <property type="protein sequence ID" value="ALG71781.1"/>
    <property type="molecule type" value="Genomic_DNA"/>
</dbReference>
<evidence type="ECO:0000256" key="4">
    <source>
        <dbReference type="ARBA" id="ARBA00022448"/>
    </source>
</evidence>
<dbReference type="GO" id="GO:0005507">
    <property type="term" value="F:copper ion binding"/>
    <property type="evidence" value="ECO:0007669"/>
    <property type="project" value="InterPro"/>
</dbReference>
<dbReference type="RefSeq" id="WP_045582098.1">
    <property type="nucleotide sequence ID" value="NZ_CP012401.1"/>
</dbReference>
<keyword evidence="5 15" id="KW-0679">Respiratory chain</keyword>
<evidence type="ECO:0000256" key="12">
    <source>
        <dbReference type="ARBA" id="ARBA00023136"/>
    </source>
</evidence>
<comment type="function">
    <text evidence="13 16">Subunits I and II form the functional core of the enzyme complex. Electrons originating in cytochrome c are transferred via heme a and Cu(A) to the binuclear center formed by heme a3 and Cu(B).</text>
</comment>
<name>A0AAC8VYX3_9PROT</name>
<dbReference type="KEGG" id="ati:AL072_13620"/>
<feature type="transmembrane region" description="Helical" evidence="17">
    <location>
        <begin position="50"/>
        <end position="74"/>
    </location>
</feature>
<evidence type="ECO:0000256" key="7">
    <source>
        <dbReference type="ARBA" id="ARBA00022723"/>
    </source>
</evidence>
<evidence type="ECO:0000256" key="18">
    <source>
        <dbReference type="SAM" id="SignalP"/>
    </source>
</evidence>
<evidence type="ECO:0000313" key="22">
    <source>
        <dbReference type="Proteomes" id="UP000069935"/>
    </source>
</evidence>
<dbReference type="PROSITE" id="PS00078">
    <property type="entry name" value="COX2"/>
    <property type="match status" value="1"/>
</dbReference>
<evidence type="ECO:0000256" key="14">
    <source>
        <dbReference type="ARBA" id="ARBA00047816"/>
    </source>
</evidence>
<keyword evidence="7 16" id="KW-0479">Metal-binding</keyword>
<dbReference type="PANTHER" id="PTHR22888">
    <property type="entry name" value="CYTOCHROME C OXIDASE, SUBUNIT II"/>
    <property type="match status" value="1"/>
</dbReference>
<proteinExistence type="inferred from homology"/>
<keyword evidence="22" id="KW-1185">Reference proteome</keyword>
<comment type="cofactor">
    <cofactor evidence="1">
        <name>heme</name>
        <dbReference type="ChEBI" id="CHEBI:30413"/>
    </cofactor>
</comment>
<feature type="chain" id="PRO_5042001146" description="Cytochrome c oxidase subunit 2" evidence="18">
    <location>
        <begin position="27"/>
        <end position="283"/>
    </location>
</feature>
<protein>
    <recommendedName>
        <fullName evidence="16">Cytochrome c oxidase subunit 2</fullName>
        <ecNumber evidence="16">7.1.1.9</ecNumber>
    </recommendedName>
</protein>
<evidence type="ECO:0000256" key="9">
    <source>
        <dbReference type="ARBA" id="ARBA00022982"/>
    </source>
</evidence>
<evidence type="ECO:0000259" key="20">
    <source>
        <dbReference type="PROSITE" id="PS50999"/>
    </source>
</evidence>
<accession>A0AAC8VYX3</accession>
<dbReference type="InterPro" id="IPR011759">
    <property type="entry name" value="Cyt_c_oxidase_su2_TM_dom"/>
</dbReference>